<sequence>MLKPSENLIGIGLYTPAEAGRLVQIRPAKISRWLRGHDANGKHYDPLWRPQVDLGEEGIFLGFRDLMEIRVASAFIDQGLSAQRVRQAIELARELVDDERPLSTARFRTDGESIFLHVVEEDGQTRLIDLFRRQYAFQGIIERSLRNAEYDATGVPTRWWPLGKSKSVVVDPTRSFGQPIEVETSVPVEVLAAAAAAEGSFEAAARAWDVPVRAVRRAVAFRREMELRKAA</sequence>
<evidence type="ECO:0008006" key="3">
    <source>
        <dbReference type="Google" id="ProtNLM"/>
    </source>
</evidence>
<evidence type="ECO:0000313" key="1">
    <source>
        <dbReference type="EMBL" id="KAB1068818.1"/>
    </source>
</evidence>
<dbReference type="RefSeq" id="WP_150966812.1">
    <property type="nucleotide sequence ID" value="NZ_VZZJ01000045.1"/>
</dbReference>
<proteinExistence type="predicted"/>
<dbReference type="Proteomes" id="UP000441523">
    <property type="component" value="Unassembled WGS sequence"/>
</dbReference>
<organism evidence="1 2">
    <name type="scientific">Methylobacterium planeticum</name>
    <dbReference type="NCBI Taxonomy" id="2615211"/>
    <lineage>
        <taxon>Bacteria</taxon>
        <taxon>Pseudomonadati</taxon>
        <taxon>Pseudomonadota</taxon>
        <taxon>Alphaproteobacteria</taxon>
        <taxon>Hyphomicrobiales</taxon>
        <taxon>Methylobacteriaceae</taxon>
        <taxon>Methylobacterium</taxon>
    </lineage>
</organism>
<comment type="caution">
    <text evidence="1">The sequence shown here is derived from an EMBL/GenBank/DDBJ whole genome shotgun (WGS) entry which is preliminary data.</text>
</comment>
<evidence type="ECO:0000313" key="2">
    <source>
        <dbReference type="Proteomes" id="UP000441523"/>
    </source>
</evidence>
<keyword evidence="2" id="KW-1185">Reference proteome</keyword>
<dbReference type="EMBL" id="VZZJ01000045">
    <property type="protein sequence ID" value="KAB1068818.1"/>
    <property type="molecule type" value="Genomic_DNA"/>
</dbReference>
<reference evidence="1 2" key="1">
    <citation type="submission" date="2019-09" db="EMBL/GenBank/DDBJ databases">
        <title>YIM 132548 draft genome.</title>
        <authorList>
            <person name="Jiang L."/>
        </authorList>
    </citation>
    <scope>NUCLEOTIDE SEQUENCE [LARGE SCALE GENOMIC DNA]</scope>
    <source>
        <strain evidence="1 2">YIM 132548</strain>
    </source>
</reference>
<protein>
    <recommendedName>
        <fullName evidence="3">DUF433 domain-containing protein</fullName>
    </recommendedName>
</protein>
<accession>A0A6N6MDM9</accession>
<gene>
    <name evidence="1" type="ORF">F6X51_26245</name>
</gene>
<name>A0A6N6MDM9_9HYPH</name>
<dbReference type="AlphaFoldDB" id="A0A6N6MDM9"/>